<feature type="transmembrane region" description="Helical" evidence="5">
    <location>
        <begin position="198"/>
        <end position="230"/>
    </location>
</feature>
<dbReference type="AlphaFoldDB" id="A0A2G8TLN5"/>
<dbReference type="GO" id="GO:0016020">
    <property type="term" value="C:membrane"/>
    <property type="evidence" value="ECO:0007669"/>
    <property type="project" value="UniProtKB-SubCell"/>
</dbReference>
<comment type="subcellular location">
    <subcellularLocation>
        <location evidence="1">Membrane</location>
        <topology evidence="1">Multi-pass membrane protein</topology>
    </subcellularLocation>
</comment>
<evidence type="ECO:0000259" key="7">
    <source>
        <dbReference type="Pfam" id="PF19358"/>
    </source>
</evidence>
<name>A0A2G8TLN5_9BURK</name>
<dbReference type="EMBL" id="PDOC01000001">
    <property type="protein sequence ID" value="PIL46970.1"/>
    <property type="molecule type" value="Genomic_DNA"/>
</dbReference>
<evidence type="ECO:0000259" key="6">
    <source>
        <dbReference type="Pfam" id="PF04932"/>
    </source>
</evidence>
<evidence type="ECO:0000256" key="4">
    <source>
        <dbReference type="ARBA" id="ARBA00023136"/>
    </source>
</evidence>
<feature type="transmembrane region" description="Helical" evidence="5">
    <location>
        <begin position="365"/>
        <end position="388"/>
    </location>
</feature>
<evidence type="ECO:0000256" key="3">
    <source>
        <dbReference type="ARBA" id="ARBA00022989"/>
    </source>
</evidence>
<dbReference type="Pfam" id="PF04932">
    <property type="entry name" value="Wzy_C"/>
    <property type="match status" value="1"/>
</dbReference>
<feature type="domain" description="DUF5935" evidence="7">
    <location>
        <begin position="1"/>
        <end position="187"/>
    </location>
</feature>
<proteinExistence type="predicted"/>
<sequence length="437" mass="48174">MRDIIITLIVFGSLPFIFKRPYIGILMYIWISVMNPHRLSWGFAFSYPFAAIVAATTLVALLLTKDPKQLPRSSIVWTYLAFCVWMVVTTLFAFFPAECTDLLIRMWKTAVMTVAMILLIKTRRQIYLVVCALCLSIGYYGAKGGVFTVASGGASTVWGPEGSYIEGNNEVALAFITIIPMMYFLVHETPNKWIKRGILAVMALCAMAALGSYSRGALVGIVAMMGYLWWKSPKKAVMGTVMVLLLPAAIAFMPDKWTARMDTINTYEQDESAMGRINAWKMATNLALERPLVGGGFHIWTGNIFALYAPNPNDVHAAHSIYFQVLGEHGFVGLGLYLLLATLAFRRCSWIVRMTAKRDDLKWAATLGTMIQVSLLGFAVGGAFLSLAYYDVPYYLMALVVCTGYLVENTLKAEAAAARASANQQPRAVAAAPQVHA</sequence>
<dbReference type="PANTHER" id="PTHR37422">
    <property type="entry name" value="TEICHURONIC ACID BIOSYNTHESIS PROTEIN TUAE"/>
    <property type="match status" value="1"/>
</dbReference>
<feature type="transmembrane region" description="Helical" evidence="5">
    <location>
        <begin position="170"/>
        <end position="186"/>
    </location>
</feature>
<dbReference type="InterPro" id="IPR007016">
    <property type="entry name" value="O-antigen_ligase-rel_domated"/>
</dbReference>
<protein>
    <submittedName>
        <fullName evidence="8">Putative O-glycosylation ligase, exosortase A system-associated</fullName>
    </submittedName>
</protein>
<dbReference type="NCBIfam" id="TIGR03097">
    <property type="entry name" value="PEP_O_lig_1"/>
    <property type="match status" value="1"/>
</dbReference>
<dbReference type="Pfam" id="PF19358">
    <property type="entry name" value="DUF5935"/>
    <property type="match status" value="1"/>
</dbReference>
<gene>
    <name evidence="8" type="ORF">CR105_02140</name>
</gene>
<feature type="transmembrane region" description="Helical" evidence="5">
    <location>
        <begin position="236"/>
        <end position="253"/>
    </location>
</feature>
<keyword evidence="3 5" id="KW-1133">Transmembrane helix</keyword>
<feature type="domain" description="O-antigen ligase-related" evidence="6">
    <location>
        <begin position="201"/>
        <end position="338"/>
    </location>
</feature>
<comment type="caution">
    <text evidence="8">The sequence shown here is derived from an EMBL/GenBank/DDBJ whole genome shotgun (WGS) entry which is preliminary data.</text>
</comment>
<evidence type="ECO:0000256" key="2">
    <source>
        <dbReference type="ARBA" id="ARBA00022692"/>
    </source>
</evidence>
<feature type="transmembrane region" description="Helical" evidence="5">
    <location>
        <begin position="321"/>
        <end position="345"/>
    </location>
</feature>
<dbReference type="RefSeq" id="WP_099786773.1">
    <property type="nucleotide sequence ID" value="NZ_JBHLYV010000100.1"/>
</dbReference>
<feature type="transmembrane region" description="Helical" evidence="5">
    <location>
        <begin position="102"/>
        <end position="120"/>
    </location>
</feature>
<keyword evidence="9" id="KW-1185">Reference proteome</keyword>
<keyword evidence="4 5" id="KW-0472">Membrane</keyword>
<feature type="transmembrane region" description="Helical" evidence="5">
    <location>
        <begin position="291"/>
        <end position="309"/>
    </location>
</feature>
<dbReference type="Proteomes" id="UP000230390">
    <property type="component" value="Unassembled WGS sequence"/>
</dbReference>
<accession>A0A2G8TLN5</accession>
<dbReference type="InterPro" id="IPR051533">
    <property type="entry name" value="WaaL-like"/>
</dbReference>
<reference evidence="8 9" key="1">
    <citation type="submission" date="2017-10" db="EMBL/GenBank/DDBJ databases">
        <title>Massilia psychrophilum sp. nov., a novel purple-pigmented bacterium isolated from Tianshan glacier, Xinjiang Municipality, China.</title>
        <authorList>
            <person name="Wang H."/>
        </authorList>
    </citation>
    <scope>NUCLEOTIDE SEQUENCE [LARGE SCALE GENOMIC DNA]</scope>
    <source>
        <strain evidence="8 9">JCM 30074</strain>
    </source>
</reference>
<dbReference type="InterPro" id="IPR045979">
    <property type="entry name" value="DUF5935"/>
</dbReference>
<evidence type="ECO:0000256" key="1">
    <source>
        <dbReference type="ARBA" id="ARBA00004141"/>
    </source>
</evidence>
<feature type="transmembrane region" description="Helical" evidence="5">
    <location>
        <begin position="43"/>
        <end position="63"/>
    </location>
</feature>
<dbReference type="OrthoDB" id="9772644at2"/>
<dbReference type="PANTHER" id="PTHR37422:SF13">
    <property type="entry name" value="LIPOPOLYSACCHARIDE BIOSYNTHESIS PROTEIN PA4999-RELATED"/>
    <property type="match status" value="1"/>
</dbReference>
<evidence type="ECO:0000313" key="9">
    <source>
        <dbReference type="Proteomes" id="UP000230390"/>
    </source>
</evidence>
<keyword evidence="8" id="KW-0436">Ligase</keyword>
<dbReference type="InterPro" id="IPR017528">
    <property type="entry name" value="CHP03097O-antigen_lig-rel"/>
</dbReference>
<dbReference type="GO" id="GO:0016874">
    <property type="term" value="F:ligase activity"/>
    <property type="evidence" value="ECO:0007669"/>
    <property type="project" value="UniProtKB-KW"/>
</dbReference>
<organism evidence="8 9">
    <name type="scientific">Massilia eurypsychrophila</name>
    <dbReference type="NCBI Taxonomy" id="1485217"/>
    <lineage>
        <taxon>Bacteria</taxon>
        <taxon>Pseudomonadati</taxon>
        <taxon>Pseudomonadota</taxon>
        <taxon>Betaproteobacteria</taxon>
        <taxon>Burkholderiales</taxon>
        <taxon>Oxalobacteraceae</taxon>
        <taxon>Telluria group</taxon>
        <taxon>Massilia</taxon>
    </lineage>
</organism>
<evidence type="ECO:0000256" key="5">
    <source>
        <dbReference type="SAM" id="Phobius"/>
    </source>
</evidence>
<evidence type="ECO:0000313" key="8">
    <source>
        <dbReference type="EMBL" id="PIL46970.1"/>
    </source>
</evidence>
<feature type="transmembrane region" description="Helical" evidence="5">
    <location>
        <begin position="127"/>
        <end position="150"/>
    </location>
</feature>
<keyword evidence="2 5" id="KW-0812">Transmembrane</keyword>
<feature type="transmembrane region" description="Helical" evidence="5">
    <location>
        <begin position="7"/>
        <end position="31"/>
    </location>
</feature>
<feature type="transmembrane region" description="Helical" evidence="5">
    <location>
        <begin position="75"/>
        <end position="96"/>
    </location>
</feature>